<name>A0A067NPI0_PLEO1</name>
<organism evidence="2 3">
    <name type="scientific">Pleurotus ostreatus (strain PC15)</name>
    <name type="common">Oyster mushroom</name>
    <dbReference type="NCBI Taxonomy" id="1137138"/>
    <lineage>
        <taxon>Eukaryota</taxon>
        <taxon>Fungi</taxon>
        <taxon>Dikarya</taxon>
        <taxon>Basidiomycota</taxon>
        <taxon>Agaricomycotina</taxon>
        <taxon>Agaricomycetes</taxon>
        <taxon>Agaricomycetidae</taxon>
        <taxon>Agaricales</taxon>
        <taxon>Pleurotineae</taxon>
        <taxon>Pleurotaceae</taxon>
        <taxon>Pleurotus</taxon>
    </lineage>
</organism>
<dbReference type="EMBL" id="KL198007">
    <property type="protein sequence ID" value="KDQ29809.1"/>
    <property type="molecule type" value="Genomic_DNA"/>
</dbReference>
<accession>A0A067NPI0</accession>
<evidence type="ECO:0000313" key="3">
    <source>
        <dbReference type="Proteomes" id="UP000027073"/>
    </source>
</evidence>
<evidence type="ECO:0000256" key="1">
    <source>
        <dbReference type="SAM" id="MobiDB-lite"/>
    </source>
</evidence>
<dbReference type="InParanoid" id="A0A067NPI0"/>
<feature type="region of interest" description="Disordered" evidence="1">
    <location>
        <begin position="31"/>
        <end position="52"/>
    </location>
</feature>
<evidence type="ECO:0000313" key="2">
    <source>
        <dbReference type="EMBL" id="KDQ29809.1"/>
    </source>
</evidence>
<reference evidence="3" key="1">
    <citation type="journal article" date="2014" name="Proc. Natl. Acad. Sci. U.S.A.">
        <title>Extensive sampling of basidiomycete genomes demonstrates inadequacy of the white-rot/brown-rot paradigm for wood decay fungi.</title>
        <authorList>
            <person name="Riley R."/>
            <person name="Salamov A.A."/>
            <person name="Brown D.W."/>
            <person name="Nagy L.G."/>
            <person name="Floudas D."/>
            <person name="Held B.W."/>
            <person name="Levasseur A."/>
            <person name="Lombard V."/>
            <person name="Morin E."/>
            <person name="Otillar R."/>
            <person name="Lindquist E.A."/>
            <person name="Sun H."/>
            <person name="LaButti K.M."/>
            <person name="Schmutz J."/>
            <person name="Jabbour D."/>
            <person name="Luo H."/>
            <person name="Baker S.E."/>
            <person name="Pisabarro A.G."/>
            <person name="Walton J.D."/>
            <person name="Blanchette R.A."/>
            <person name="Henrissat B."/>
            <person name="Martin F."/>
            <person name="Cullen D."/>
            <person name="Hibbett D.S."/>
            <person name="Grigoriev I.V."/>
        </authorList>
    </citation>
    <scope>NUCLEOTIDE SEQUENCE [LARGE SCALE GENOMIC DNA]</scope>
    <source>
        <strain evidence="3">PC15</strain>
    </source>
</reference>
<dbReference type="AlphaFoldDB" id="A0A067NPI0"/>
<dbReference type="VEuPathDB" id="FungiDB:PLEOSDRAFT_1103823"/>
<dbReference type="HOGENOM" id="CLU_2172107_0_0_1"/>
<proteinExistence type="predicted"/>
<dbReference type="Proteomes" id="UP000027073">
    <property type="component" value="Unassembled WGS sequence"/>
</dbReference>
<sequence length="110" mass="11747">MSARASPLPPPRSPVVHEGLGQHFHGDFYAASQMGGTAGGHGNTNTTFNGGEETHKVQIEKIKAKLDANIMDDADHYLSLGQLSKITKELNGLLSQVGELQGRIREKAGL</sequence>
<protein>
    <submittedName>
        <fullName evidence="2">Uncharacterized protein</fullName>
    </submittedName>
</protein>
<dbReference type="OrthoDB" id="10421352at2759"/>
<gene>
    <name evidence="2" type="ORF">PLEOSDRAFT_1103823</name>
</gene>